<dbReference type="GO" id="GO:0005840">
    <property type="term" value="C:ribosome"/>
    <property type="evidence" value="ECO:0007669"/>
    <property type="project" value="UniProtKB-KW"/>
</dbReference>
<dbReference type="AlphaFoldDB" id="A0A0K8TSD7"/>
<dbReference type="Pfam" id="PF05047">
    <property type="entry name" value="L51_S25_CI-B8"/>
    <property type="match status" value="1"/>
</dbReference>
<keyword evidence="3 9" id="KW-0689">Ribosomal protein</keyword>
<keyword evidence="5" id="KW-0687">Ribonucleoprotein</keyword>
<evidence type="ECO:0000256" key="1">
    <source>
        <dbReference type="ARBA" id="ARBA00004173"/>
    </source>
</evidence>
<name>A0A0K8TSD7_TABBR</name>
<evidence type="ECO:0000313" key="9">
    <source>
        <dbReference type="EMBL" id="JAI17051.1"/>
    </source>
</evidence>
<comment type="subcellular location">
    <subcellularLocation>
        <location evidence="1">Mitochondrion</location>
    </subcellularLocation>
</comment>
<dbReference type="PANTHER" id="PTHR13274:SF2">
    <property type="entry name" value="SMALL RIBOSOMAL SUBUNIT PROTEIN MS25"/>
    <property type="match status" value="1"/>
</dbReference>
<dbReference type="SUPFAM" id="SSF52833">
    <property type="entry name" value="Thioredoxin-like"/>
    <property type="match status" value="1"/>
</dbReference>
<dbReference type="InterPro" id="IPR036249">
    <property type="entry name" value="Thioredoxin-like_sf"/>
</dbReference>
<dbReference type="InterPro" id="IPR007741">
    <property type="entry name" value="Ribosomal_mL43/mS25/NADH_DH"/>
</dbReference>
<dbReference type="GO" id="GO:0005739">
    <property type="term" value="C:mitochondrion"/>
    <property type="evidence" value="ECO:0007669"/>
    <property type="project" value="UniProtKB-SubCell"/>
</dbReference>
<evidence type="ECO:0000256" key="3">
    <source>
        <dbReference type="ARBA" id="ARBA00022980"/>
    </source>
</evidence>
<reference evidence="9" key="1">
    <citation type="journal article" date="2015" name="Insect Biochem. Mol. Biol.">
        <title>An insight into the sialome of the horse fly, Tabanus bromius.</title>
        <authorList>
            <person name="Ribeiro J.M."/>
            <person name="Kazimirova M."/>
            <person name="Takac P."/>
            <person name="Andersen J.F."/>
            <person name="Francischetti I.M."/>
        </authorList>
    </citation>
    <scope>NUCLEOTIDE SEQUENCE</scope>
</reference>
<keyword evidence="4" id="KW-0496">Mitochondrion</keyword>
<dbReference type="PANTHER" id="PTHR13274">
    <property type="entry name" value="MITOCHONDRIAL RIBOSOMAL PROTEIN S25"/>
    <property type="match status" value="1"/>
</dbReference>
<dbReference type="GO" id="GO:1990904">
    <property type="term" value="C:ribonucleoprotein complex"/>
    <property type="evidence" value="ECO:0007669"/>
    <property type="project" value="UniProtKB-KW"/>
</dbReference>
<dbReference type="SMART" id="SM00916">
    <property type="entry name" value="L51_S25_CI-B8"/>
    <property type="match status" value="1"/>
</dbReference>
<proteinExistence type="evidence at transcript level"/>
<sequence>MPFMKGRAPIRRTLNYLNSGKLVLKERVKIFSVNYNTHGDHHTGAREFVFWNLPQIQYKNPNVQVITFKNMTPSPFVRCYFEDGNDILVDIDSKTRDEILKHLVTVVGKSEELLQLEAMMAEKKDNPANFGVACDRHCICEISGQVPCPGIVPLPNHMRGKFKMQRM</sequence>
<comment type="similarity">
    <text evidence="2">Belongs to the mitochondrion-specific ribosomal protein mS25 family.</text>
</comment>
<evidence type="ECO:0000256" key="6">
    <source>
        <dbReference type="ARBA" id="ARBA00035139"/>
    </source>
</evidence>
<dbReference type="InterPro" id="IPR040049">
    <property type="entry name" value="Ribosomal_mS25/mL61"/>
</dbReference>
<protein>
    <recommendedName>
        <fullName evidence="6">Small ribosomal subunit protein mS25</fullName>
    </recommendedName>
    <alternativeName>
        <fullName evidence="7">28S ribosomal protein S25, mitochondrial</fullName>
    </alternativeName>
</protein>
<organism evidence="9">
    <name type="scientific">Tabanus bromius</name>
    <name type="common">Band-eyed brown horse fly</name>
    <dbReference type="NCBI Taxonomy" id="304241"/>
    <lineage>
        <taxon>Eukaryota</taxon>
        <taxon>Metazoa</taxon>
        <taxon>Ecdysozoa</taxon>
        <taxon>Arthropoda</taxon>
        <taxon>Hexapoda</taxon>
        <taxon>Insecta</taxon>
        <taxon>Pterygota</taxon>
        <taxon>Neoptera</taxon>
        <taxon>Endopterygota</taxon>
        <taxon>Diptera</taxon>
        <taxon>Brachycera</taxon>
        <taxon>Tabanomorpha</taxon>
        <taxon>Tabanoidea</taxon>
        <taxon>Tabanidae</taxon>
        <taxon>Tabanus</taxon>
    </lineage>
</organism>
<dbReference type="Gene3D" id="3.40.30.10">
    <property type="entry name" value="Glutaredoxin"/>
    <property type="match status" value="1"/>
</dbReference>
<dbReference type="EMBL" id="GDAI01000552">
    <property type="protein sequence ID" value="JAI17051.1"/>
    <property type="molecule type" value="mRNA"/>
</dbReference>
<evidence type="ECO:0000256" key="4">
    <source>
        <dbReference type="ARBA" id="ARBA00023128"/>
    </source>
</evidence>
<evidence type="ECO:0000256" key="7">
    <source>
        <dbReference type="ARBA" id="ARBA00035369"/>
    </source>
</evidence>
<dbReference type="GO" id="GO:0003735">
    <property type="term" value="F:structural constituent of ribosome"/>
    <property type="evidence" value="ECO:0007669"/>
    <property type="project" value="InterPro"/>
</dbReference>
<evidence type="ECO:0000259" key="8">
    <source>
        <dbReference type="SMART" id="SM00916"/>
    </source>
</evidence>
<evidence type="ECO:0000256" key="2">
    <source>
        <dbReference type="ARBA" id="ARBA00008046"/>
    </source>
</evidence>
<evidence type="ECO:0000256" key="5">
    <source>
        <dbReference type="ARBA" id="ARBA00023274"/>
    </source>
</evidence>
<accession>A0A0K8TSD7</accession>
<feature type="domain" description="Ribosomal protein/NADH dehydrogenase" evidence="8">
    <location>
        <begin position="37"/>
        <end position="110"/>
    </location>
</feature>
<dbReference type="FunFam" id="3.40.30.10:FF:000247">
    <property type="entry name" value="28S ribosomal protein S25, mitochondrial"/>
    <property type="match status" value="1"/>
</dbReference>